<evidence type="ECO:0000313" key="2">
    <source>
        <dbReference type="Proteomes" id="UP000002564"/>
    </source>
</evidence>
<dbReference type="EMBL" id="CP001050">
    <property type="protein sequence ID" value="ACF30603.1"/>
    <property type="molecule type" value="Genomic_DNA"/>
</dbReference>
<accession>B4RJD8</accession>
<dbReference type="AlphaFoldDB" id="B4RJD8"/>
<dbReference type="Proteomes" id="UP000002564">
    <property type="component" value="Chromosome"/>
</dbReference>
<proteinExistence type="predicted"/>
<organism evidence="1 2">
    <name type="scientific">Neisseria gonorrhoeae (strain NCCP11945)</name>
    <dbReference type="NCBI Taxonomy" id="521006"/>
    <lineage>
        <taxon>Bacteria</taxon>
        <taxon>Pseudomonadati</taxon>
        <taxon>Pseudomonadota</taxon>
        <taxon>Betaproteobacteria</taxon>
        <taxon>Neisseriales</taxon>
        <taxon>Neisseriaceae</taxon>
        <taxon>Neisseria</taxon>
    </lineage>
</organism>
<reference evidence="1 2" key="1">
    <citation type="journal article" date="2008" name="J. Bacteriol.">
        <title>Complete genome sequence of Neisseria gonorrhoeae NCCP11945.</title>
        <authorList>
            <person name="Chung G.T."/>
            <person name="Yoo J.S."/>
            <person name="Oh H.B."/>
            <person name="Lee Y.S."/>
            <person name="Cha S.H."/>
            <person name="Kim S.J."/>
            <person name="Yoo C.K."/>
        </authorList>
    </citation>
    <scope>NUCLEOTIDE SEQUENCE [LARGE SCALE GENOMIC DNA]</scope>
    <source>
        <strain evidence="1 2">NCCP11945</strain>
    </source>
</reference>
<dbReference type="HOGENOM" id="CLU_3346312_0_0_4"/>
<protein>
    <submittedName>
        <fullName evidence="1">Uncharacterized protein</fullName>
    </submittedName>
</protein>
<gene>
    <name evidence="1" type="ordered locus">NGK_1985</name>
</gene>
<name>B4RJD8_NEIG2</name>
<sequence length="37" mass="4501">MAIFCLYRYSQDFVDSFASHDFPDFVNTFYLFLTCLY</sequence>
<dbReference type="KEGG" id="ngk:NGK_1985"/>
<evidence type="ECO:0000313" key="1">
    <source>
        <dbReference type="EMBL" id="ACF30603.1"/>
    </source>
</evidence>